<keyword evidence="1" id="KW-0812">Transmembrane</keyword>
<evidence type="ECO:0000313" key="3">
    <source>
        <dbReference type="Proteomes" id="UP001058003"/>
    </source>
</evidence>
<protein>
    <submittedName>
        <fullName evidence="2">Uncharacterized protein</fullName>
    </submittedName>
</protein>
<dbReference type="AlphaFoldDB" id="A0A9Q9MB35"/>
<reference evidence="2" key="1">
    <citation type="submission" date="2021-04" db="EMBL/GenBank/DDBJ databases">
        <title>Dactylosporangium aurantiacum NRRL B-8018 full assembly.</title>
        <authorList>
            <person name="Hartkoorn R.C."/>
            <person name="Beaudoing E."/>
            <person name="Hot D."/>
        </authorList>
    </citation>
    <scope>NUCLEOTIDE SEQUENCE</scope>
    <source>
        <strain evidence="2">NRRL B-8018</strain>
    </source>
</reference>
<evidence type="ECO:0000256" key="1">
    <source>
        <dbReference type="SAM" id="Phobius"/>
    </source>
</evidence>
<keyword evidence="1" id="KW-1133">Transmembrane helix</keyword>
<organism evidence="2 3">
    <name type="scientific">Dactylosporangium aurantiacum</name>
    <dbReference type="NCBI Taxonomy" id="35754"/>
    <lineage>
        <taxon>Bacteria</taxon>
        <taxon>Bacillati</taxon>
        <taxon>Actinomycetota</taxon>
        <taxon>Actinomycetes</taxon>
        <taxon>Micromonosporales</taxon>
        <taxon>Micromonosporaceae</taxon>
        <taxon>Dactylosporangium</taxon>
    </lineage>
</organism>
<proteinExistence type="predicted"/>
<dbReference type="EMBL" id="CP073767">
    <property type="protein sequence ID" value="UWZ52493.1"/>
    <property type="molecule type" value="Genomic_DNA"/>
</dbReference>
<sequence>MPWIVWVLAGAVALRAGVGLLLLWDRRTGAAPAVRPVRRAPETAG</sequence>
<evidence type="ECO:0000313" key="2">
    <source>
        <dbReference type="EMBL" id="UWZ52493.1"/>
    </source>
</evidence>
<keyword evidence="1" id="KW-0472">Membrane</keyword>
<dbReference type="RefSeq" id="WP_156090052.1">
    <property type="nucleotide sequence ID" value="NZ_CP073767.1"/>
</dbReference>
<feature type="transmembrane region" description="Helical" evidence="1">
    <location>
        <begin position="6"/>
        <end position="24"/>
    </location>
</feature>
<dbReference type="Proteomes" id="UP001058003">
    <property type="component" value="Chromosome"/>
</dbReference>
<accession>A0A9Q9MB35</accession>
<gene>
    <name evidence="2" type="ORF">Daura_38490</name>
</gene>
<keyword evidence="3" id="KW-1185">Reference proteome</keyword>
<dbReference type="KEGG" id="daur:Daura_38490"/>
<name>A0A9Q9MB35_9ACTN</name>